<evidence type="ECO:0000256" key="2">
    <source>
        <dbReference type="ARBA" id="ARBA00007639"/>
    </source>
</evidence>
<dbReference type="Gene3D" id="3.40.50.2300">
    <property type="match status" value="2"/>
</dbReference>
<dbReference type="EMBL" id="BAABXL010000001">
    <property type="protein sequence ID" value="GAA6267093.1"/>
    <property type="molecule type" value="Genomic_DNA"/>
</dbReference>
<dbReference type="Pfam" id="PF13407">
    <property type="entry name" value="Peripla_BP_4"/>
    <property type="match status" value="1"/>
</dbReference>
<evidence type="ECO:0000256" key="1">
    <source>
        <dbReference type="ARBA" id="ARBA00004196"/>
    </source>
</evidence>
<dbReference type="Proteomes" id="UP001600894">
    <property type="component" value="Unassembled WGS sequence"/>
</dbReference>
<evidence type="ECO:0000259" key="4">
    <source>
        <dbReference type="Pfam" id="PF13407"/>
    </source>
</evidence>
<dbReference type="RefSeq" id="WP_390468854.1">
    <property type="nucleotide sequence ID" value="NZ_BAABXL010000001.1"/>
</dbReference>
<evidence type="ECO:0000313" key="6">
    <source>
        <dbReference type="Proteomes" id="UP001600894"/>
    </source>
</evidence>
<dbReference type="PANTHER" id="PTHR46847:SF1">
    <property type="entry name" value="D-ALLOSE-BINDING PERIPLASMIC PROTEIN-RELATED"/>
    <property type="match status" value="1"/>
</dbReference>
<reference evidence="5 6" key="1">
    <citation type="submission" date="2024-04" db="EMBL/GenBank/DDBJ databases">
        <title>Defined microbial consortia suppress multidrug-resistant proinflammatory Enterobacteriaceae via ecological control.</title>
        <authorList>
            <person name="Furuichi M."/>
            <person name="Kawaguchi T."/>
            <person name="Pust M."/>
            <person name="Yasuma K."/>
            <person name="Plichta D."/>
            <person name="Hasegawa N."/>
            <person name="Ohya T."/>
            <person name="Bhattarai S."/>
            <person name="Sasajima S."/>
            <person name="Aoto Y."/>
            <person name="Tuganbaev T."/>
            <person name="Yaginuma M."/>
            <person name="Ueda M."/>
            <person name="Okahashi N."/>
            <person name="Amafuji K."/>
            <person name="Kiridooshi Y."/>
            <person name="Sugita K."/>
            <person name="Strazar M."/>
            <person name="Skelly A."/>
            <person name="Suda W."/>
            <person name="Hattori M."/>
            <person name="Nakamoto N."/>
            <person name="Caballero S."/>
            <person name="Norman J."/>
            <person name="Olle B."/>
            <person name="Tanoue T."/>
            <person name="Arita M."/>
            <person name="Bucci V."/>
            <person name="Atarashi K."/>
            <person name="Xavier R."/>
            <person name="Honda K."/>
        </authorList>
    </citation>
    <scope>NUCLEOTIDE SEQUENCE [LARGE SCALE GENOMIC DNA]</scope>
    <source>
        <strain evidence="6">f13</strain>
    </source>
</reference>
<gene>
    <name evidence="5" type="ORF">F130042H8_01530</name>
</gene>
<keyword evidence="3" id="KW-0732">Signal</keyword>
<dbReference type="CDD" id="cd19971">
    <property type="entry name" value="PBP1_ABC_sugar_binding-like"/>
    <property type="match status" value="1"/>
</dbReference>
<dbReference type="InterPro" id="IPR028082">
    <property type="entry name" value="Peripla_BP_I"/>
</dbReference>
<comment type="subcellular location">
    <subcellularLocation>
        <location evidence="1">Cell envelope</location>
    </subcellularLocation>
</comment>
<dbReference type="SUPFAM" id="SSF53822">
    <property type="entry name" value="Periplasmic binding protein-like I"/>
    <property type="match status" value="1"/>
</dbReference>
<feature type="domain" description="Periplasmic binding protein" evidence="4">
    <location>
        <begin position="44"/>
        <end position="294"/>
    </location>
</feature>
<evidence type="ECO:0000256" key="3">
    <source>
        <dbReference type="ARBA" id="ARBA00022729"/>
    </source>
</evidence>
<protein>
    <submittedName>
        <fullName evidence="5">Sugar ABC transporter substrate-binding protein</fullName>
    </submittedName>
</protein>
<organism evidence="5 6">
    <name type="scientific">Enterocloster alcoholdehydrogenati</name>
    <dbReference type="NCBI Taxonomy" id="2547410"/>
    <lineage>
        <taxon>Bacteria</taxon>
        <taxon>Bacillati</taxon>
        <taxon>Bacillota</taxon>
        <taxon>Clostridia</taxon>
        <taxon>Lachnospirales</taxon>
        <taxon>Lachnospiraceae</taxon>
        <taxon>Enterocloster</taxon>
    </lineage>
</organism>
<sequence>MTMEKTAKIWAGAALAAAVVMIAATFSIVFGQSGREKGGRVFGAVYMTMNNPFYEIVDDEIRGVLESRGDMLITRDPALSVEKQTEQIEEMIDRRVSAVFVNPVDWKAIGPVVEKAEKMGIPVIAVDSDIYDDSYVSCTVTTDNYQAGVLCARHLLKSRDDAEVILLTHSQTKSGIDRIQGFKDTLEGREGFEILAERDCLGQLEIAMPVMKELAEEYPQADVVMCLNDLAAMGAMAALEELGMIGKMAVYGVDGSPDGKSMIAEGIMTATAAQFPRQIGREAALAAYDILDGNLAEKVIQIPPCLITESNLEKYGIDGWQ</sequence>
<comment type="caution">
    <text evidence="5">The sequence shown here is derived from an EMBL/GenBank/DDBJ whole genome shotgun (WGS) entry which is preliminary data.</text>
</comment>
<dbReference type="InterPro" id="IPR025997">
    <property type="entry name" value="SBP_2_dom"/>
</dbReference>
<dbReference type="PANTHER" id="PTHR46847">
    <property type="entry name" value="D-ALLOSE-BINDING PERIPLASMIC PROTEIN-RELATED"/>
    <property type="match status" value="1"/>
</dbReference>
<evidence type="ECO:0000313" key="5">
    <source>
        <dbReference type="EMBL" id="GAA6267093.1"/>
    </source>
</evidence>
<keyword evidence="6" id="KW-1185">Reference proteome</keyword>
<accession>A0ABQ0AST4</accession>
<comment type="similarity">
    <text evidence="2">Belongs to the bacterial solute-binding protein 2 family.</text>
</comment>
<proteinExistence type="inferred from homology"/>
<name>A0ABQ0AST4_9FIRM</name>